<feature type="non-terminal residue" evidence="3">
    <location>
        <position position="379"/>
    </location>
</feature>
<evidence type="ECO:0000259" key="2">
    <source>
        <dbReference type="Pfam" id="PF03432"/>
    </source>
</evidence>
<dbReference type="Proteomes" id="UP001529369">
    <property type="component" value="Unassembled WGS sequence"/>
</dbReference>
<name>A0ABT8A0A1_9PROT</name>
<dbReference type="Pfam" id="PF03432">
    <property type="entry name" value="Relaxase"/>
    <property type="match status" value="1"/>
</dbReference>
<evidence type="ECO:0000313" key="4">
    <source>
        <dbReference type="Proteomes" id="UP001529369"/>
    </source>
</evidence>
<dbReference type="EMBL" id="JAUFPN010000015">
    <property type="protein sequence ID" value="MDN3563150.1"/>
    <property type="molecule type" value="Genomic_DNA"/>
</dbReference>
<dbReference type="InterPro" id="IPR005094">
    <property type="entry name" value="Endonuclease_MobA/VirD2"/>
</dbReference>
<evidence type="ECO:0000256" key="1">
    <source>
        <dbReference type="SAM" id="MobiDB-lite"/>
    </source>
</evidence>
<dbReference type="RefSeq" id="WP_290314885.1">
    <property type="nucleotide sequence ID" value="NZ_JAUFPN010000015.1"/>
</dbReference>
<organism evidence="3 4">
    <name type="scientific">Paeniroseomonas aquatica</name>
    <dbReference type="NCBI Taxonomy" id="373043"/>
    <lineage>
        <taxon>Bacteria</taxon>
        <taxon>Pseudomonadati</taxon>
        <taxon>Pseudomonadota</taxon>
        <taxon>Alphaproteobacteria</taxon>
        <taxon>Acetobacterales</taxon>
        <taxon>Acetobacteraceae</taxon>
        <taxon>Paeniroseomonas</taxon>
    </lineage>
</organism>
<proteinExistence type="predicted"/>
<feature type="region of interest" description="Disordered" evidence="1">
    <location>
        <begin position="310"/>
        <end position="379"/>
    </location>
</feature>
<keyword evidence="4" id="KW-1185">Reference proteome</keyword>
<reference evidence="4" key="1">
    <citation type="journal article" date="2019" name="Int. J. Syst. Evol. Microbiol.">
        <title>The Global Catalogue of Microorganisms (GCM) 10K type strain sequencing project: providing services to taxonomists for standard genome sequencing and annotation.</title>
        <authorList>
            <consortium name="The Broad Institute Genomics Platform"/>
            <consortium name="The Broad Institute Genome Sequencing Center for Infectious Disease"/>
            <person name="Wu L."/>
            <person name="Ma J."/>
        </authorList>
    </citation>
    <scope>NUCLEOTIDE SEQUENCE [LARGE SCALE GENOMIC DNA]</scope>
    <source>
        <strain evidence="4">CECT 7131</strain>
    </source>
</reference>
<comment type="caution">
    <text evidence="3">The sequence shown here is derived from an EMBL/GenBank/DDBJ whole genome shotgun (WGS) entry which is preliminary data.</text>
</comment>
<feature type="compositionally biased region" description="Basic and acidic residues" evidence="1">
    <location>
        <begin position="350"/>
        <end position="367"/>
    </location>
</feature>
<gene>
    <name evidence="3" type="ORF">QWZ14_02000</name>
</gene>
<feature type="domain" description="MobA/VirD2-like nuclease" evidence="2">
    <location>
        <begin position="26"/>
        <end position="145"/>
    </location>
</feature>
<evidence type="ECO:0000313" key="3">
    <source>
        <dbReference type="EMBL" id="MDN3563150.1"/>
    </source>
</evidence>
<sequence length="379" mass="41576">MKSNVKRGGGFAGLLRYALDRGLKCEIVGGNMEGRNPSQLAREFGASRRQRREVKRPVLHATLSLPPGEHLSPEAWNELAHAFMRKIDLDPEKHQFVVIRHDDTHCEHVHIITSRIGLDGHLWHGVNEALVATRATQELERKYGLTITKGPNLETEKAGAGIRAGLKMKRAERELWAQRGVEAPKAKIARAVDLAIRRSDGTPDSLRTILEKDGINTRISIGGSKVTGISYGLKTSWDGGDEETTYKGGHVGARCDAKSIERRLAERREQLARDASMQLRAQEVRFENELDAVDPERMARLTARVAEIRRQNDAETPAPIWDRVAPDPRPAAGDGPSRRQGSGEPADPAGLRDELGGSASRRGESDARPQGSDAPPGPG</sequence>
<protein>
    <submittedName>
        <fullName evidence="3">Relaxase/mobilization nuclease domain-containing protein</fullName>
    </submittedName>
</protein>
<accession>A0ABT8A0A1</accession>